<gene>
    <name evidence="2" type="ORF">C6P99_19135</name>
</gene>
<sequence length="168" mass="18189">MGDEGVRPVVRDMGDQCQVRCAALAQRGLPEGDLPVTVKHEGDERLVRLAEMTDGSVDVAMIDVQVGEVVVRDNQGGNAVLRPRCGRRIDELARDRQRAVVVGQRRTGAGVARQGNGLSGHGFPQGQGHVAGRRAARRRRGDLLVHDGASCRLRPFALTGCLRNRVIE</sequence>
<dbReference type="AlphaFoldDB" id="A0AB37ASD2"/>
<dbReference type="Proteomes" id="UP000237811">
    <property type="component" value="Unassembled WGS sequence"/>
</dbReference>
<evidence type="ECO:0000313" key="3">
    <source>
        <dbReference type="Proteomes" id="UP000237811"/>
    </source>
</evidence>
<name>A0AB37ASD2_9BURK</name>
<protein>
    <submittedName>
        <fullName evidence="2">Uncharacterized protein</fullName>
    </submittedName>
</protein>
<evidence type="ECO:0000313" key="2">
    <source>
        <dbReference type="EMBL" id="PRE45420.1"/>
    </source>
</evidence>
<dbReference type="EMBL" id="PVFR01000058">
    <property type="protein sequence ID" value="PRE45420.1"/>
    <property type="molecule type" value="Genomic_DNA"/>
</dbReference>
<evidence type="ECO:0000256" key="1">
    <source>
        <dbReference type="SAM" id="MobiDB-lite"/>
    </source>
</evidence>
<organism evidence="2 3">
    <name type="scientific">Burkholderia multivorans</name>
    <dbReference type="NCBI Taxonomy" id="87883"/>
    <lineage>
        <taxon>Bacteria</taxon>
        <taxon>Pseudomonadati</taxon>
        <taxon>Pseudomonadota</taxon>
        <taxon>Betaproteobacteria</taxon>
        <taxon>Burkholderiales</taxon>
        <taxon>Burkholderiaceae</taxon>
        <taxon>Burkholderia</taxon>
        <taxon>Burkholderia cepacia complex</taxon>
    </lineage>
</organism>
<feature type="region of interest" description="Disordered" evidence="1">
    <location>
        <begin position="104"/>
        <end position="129"/>
    </location>
</feature>
<proteinExistence type="predicted"/>
<reference evidence="2 3" key="1">
    <citation type="submission" date="2018-03" db="EMBL/GenBank/DDBJ databases">
        <authorList>
            <person name="Nguyen K."/>
            <person name="Fouts D."/>
            <person name="Sutton G."/>
        </authorList>
    </citation>
    <scope>NUCLEOTIDE SEQUENCE [LARGE SCALE GENOMIC DNA]</scope>
    <source>
        <strain evidence="2 3">AU14328</strain>
    </source>
</reference>
<comment type="caution">
    <text evidence="2">The sequence shown here is derived from an EMBL/GenBank/DDBJ whole genome shotgun (WGS) entry which is preliminary data.</text>
</comment>
<accession>A0AB37ASD2</accession>